<keyword evidence="2" id="KW-1185">Reference proteome</keyword>
<protein>
    <submittedName>
        <fullName evidence="1">Uncharacterized protein</fullName>
    </submittedName>
</protein>
<dbReference type="AlphaFoldDB" id="A0A5J9UXV2"/>
<accession>A0A5J9UXV2</accession>
<dbReference type="PANTHER" id="PTHR35161:SF22">
    <property type="match status" value="1"/>
</dbReference>
<feature type="non-terminal residue" evidence="1">
    <location>
        <position position="284"/>
    </location>
</feature>
<dbReference type="Proteomes" id="UP000324897">
    <property type="component" value="Chromosome 1"/>
</dbReference>
<reference evidence="1 2" key="1">
    <citation type="journal article" date="2019" name="Sci. Rep.">
        <title>A high-quality genome of Eragrostis curvula grass provides insights into Poaceae evolution and supports new strategies to enhance forage quality.</title>
        <authorList>
            <person name="Carballo J."/>
            <person name="Santos B.A.C.M."/>
            <person name="Zappacosta D."/>
            <person name="Garbus I."/>
            <person name="Selva J.P."/>
            <person name="Gallo C.A."/>
            <person name="Diaz A."/>
            <person name="Albertini E."/>
            <person name="Caccamo M."/>
            <person name="Echenique V."/>
        </authorList>
    </citation>
    <scope>NUCLEOTIDE SEQUENCE [LARGE SCALE GENOMIC DNA]</scope>
    <source>
        <strain evidence="2">cv. Victoria</strain>
        <tissue evidence="1">Leaf</tissue>
    </source>
</reference>
<comment type="caution">
    <text evidence="1">The sequence shown here is derived from an EMBL/GenBank/DDBJ whole genome shotgun (WGS) entry which is preliminary data.</text>
</comment>
<dbReference type="EMBL" id="RWGY01000011">
    <property type="protein sequence ID" value="TVU27907.1"/>
    <property type="molecule type" value="Genomic_DNA"/>
</dbReference>
<proteinExistence type="predicted"/>
<dbReference type="Gramene" id="TVU27907">
    <property type="protein sequence ID" value="TVU27907"/>
    <property type="gene ID" value="EJB05_19408"/>
</dbReference>
<evidence type="ECO:0000313" key="2">
    <source>
        <dbReference type="Proteomes" id="UP000324897"/>
    </source>
</evidence>
<evidence type="ECO:0000313" key="1">
    <source>
        <dbReference type="EMBL" id="TVU27907.1"/>
    </source>
</evidence>
<organism evidence="1 2">
    <name type="scientific">Eragrostis curvula</name>
    <name type="common">weeping love grass</name>
    <dbReference type="NCBI Taxonomy" id="38414"/>
    <lineage>
        <taxon>Eukaryota</taxon>
        <taxon>Viridiplantae</taxon>
        <taxon>Streptophyta</taxon>
        <taxon>Embryophyta</taxon>
        <taxon>Tracheophyta</taxon>
        <taxon>Spermatophyta</taxon>
        <taxon>Magnoliopsida</taxon>
        <taxon>Liliopsida</taxon>
        <taxon>Poales</taxon>
        <taxon>Poaceae</taxon>
        <taxon>PACMAD clade</taxon>
        <taxon>Chloridoideae</taxon>
        <taxon>Eragrostideae</taxon>
        <taxon>Eragrostidinae</taxon>
        <taxon>Eragrostis</taxon>
    </lineage>
</organism>
<gene>
    <name evidence="1" type="ORF">EJB05_19408</name>
</gene>
<name>A0A5J9UXV2_9POAL</name>
<dbReference type="OrthoDB" id="675293at2759"/>
<sequence>MTWVMSLRFTKNQIPKMLKAFYRKHIRKHHAFILCKHEKRTAIRLDLMLKNNATTYFCKPFGVSSQCAFSGFYRPTEIVVEVVRALILFHDLAHEAGYSFDGRLLVTNLYWVPETKSIKVAGLVIGEMVKKTDESIRSDYTAQHDMIRDEVFAGSKVPRELRHLMRFMISNPILYRNLITHNVCLLDDEAKVGRFIVLYQKLAIIKKLDKNIFWSAMSYVTCGRCDQWHDWRGDVKLNDALKEVYDYKKVHGYYTPDEDGVTWFGRNCCGHVTDYSVDSENGQL</sequence>
<dbReference type="PANTHER" id="PTHR35161">
    <property type="entry name" value="OS02G0303100 PROTEIN"/>
    <property type="match status" value="1"/>
</dbReference>